<keyword evidence="10" id="KW-0560">Oxidoreductase</keyword>
<dbReference type="InterPro" id="IPR013120">
    <property type="entry name" value="FAR_NAD-bd"/>
</dbReference>
<feature type="domain" description="Thioester reductase (TE)" evidence="12">
    <location>
        <begin position="23"/>
        <end position="293"/>
    </location>
</feature>
<dbReference type="GO" id="GO:0035336">
    <property type="term" value="P:long-chain fatty-acyl-CoA metabolic process"/>
    <property type="evidence" value="ECO:0000318"/>
    <property type="project" value="GO_Central"/>
</dbReference>
<dbReference type="Proteomes" id="UP000007266">
    <property type="component" value="Linkage group 6"/>
</dbReference>
<dbReference type="InterPro" id="IPR033640">
    <property type="entry name" value="FAR_C"/>
</dbReference>
<dbReference type="FunFam" id="3.40.50.720:FF:000143">
    <property type="entry name" value="Fatty acyl-CoA reductase"/>
    <property type="match status" value="1"/>
</dbReference>
<proteinExistence type="inferred from homology"/>
<keyword evidence="8 10" id="KW-0472">Membrane</keyword>
<dbReference type="eggNOG" id="KOG1505">
    <property type="taxonomic scope" value="Eukaryota"/>
</dbReference>
<dbReference type="EC" id="1.2.1.84" evidence="10"/>
<dbReference type="FunCoup" id="A0A139WGU3">
    <property type="interactions" value="63"/>
</dbReference>
<evidence type="ECO:0000256" key="6">
    <source>
        <dbReference type="ARBA" id="ARBA00022989"/>
    </source>
</evidence>
<protein>
    <recommendedName>
        <fullName evidence="10">Fatty acyl-CoA reductase</fullName>
        <ecNumber evidence="10">1.2.1.84</ecNumber>
    </recommendedName>
</protein>
<dbReference type="KEGG" id="tca:659524"/>
<evidence type="ECO:0000256" key="10">
    <source>
        <dbReference type="RuleBase" id="RU363097"/>
    </source>
</evidence>
<evidence type="ECO:0000256" key="8">
    <source>
        <dbReference type="ARBA" id="ARBA00023136"/>
    </source>
</evidence>
<evidence type="ECO:0000313" key="14">
    <source>
        <dbReference type="Proteomes" id="UP000007266"/>
    </source>
</evidence>
<dbReference type="GO" id="GO:0016020">
    <property type="term" value="C:membrane"/>
    <property type="evidence" value="ECO:0007669"/>
    <property type="project" value="UniProtKB-SubCell"/>
</dbReference>
<dbReference type="SUPFAM" id="SSF51735">
    <property type="entry name" value="NAD(P)-binding Rossmann-fold domains"/>
    <property type="match status" value="1"/>
</dbReference>
<dbReference type="CDD" id="cd05236">
    <property type="entry name" value="FAR-N_SDR_e"/>
    <property type="match status" value="1"/>
</dbReference>
<dbReference type="PANTHER" id="PTHR11011:SF61">
    <property type="entry name" value="FATTY ACYL-COA REDUCTASE"/>
    <property type="match status" value="1"/>
</dbReference>
<dbReference type="GO" id="GO:0080019">
    <property type="term" value="F:alcohol-forming very long-chain fatty acyl-CoA reductase activity"/>
    <property type="evidence" value="ECO:0000318"/>
    <property type="project" value="GO_Central"/>
</dbReference>
<dbReference type="OrthoDB" id="429813at2759"/>
<dbReference type="GO" id="GO:0005777">
    <property type="term" value="C:peroxisome"/>
    <property type="evidence" value="ECO:0000318"/>
    <property type="project" value="GO_Central"/>
</dbReference>
<evidence type="ECO:0000256" key="1">
    <source>
        <dbReference type="ARBA" id="ARBA00004141"/>
    </source>
</evidence>
<accession>A0A139WGU3</accession>
<dbReference type="InParanoid" id="A0A139WGU3"/>
<dbReference type="InterPro" id="IPR026055">
    <property type="entry name" value="FAR"/>
</dbReference>
<dbReference type="EMBL" id="KQ971344">
    <property type="protein sequence ID" value="KYB27109.1"/>
    <property type="molecule type" value="Genomic_DNA"/>
</dbReference>
<dbReference type="OMA" id="SERIFYN"/>
<organism evidence="13 14">
    <name type="scientific">Tribolium castaneum</name>
    <name type="common">Red flour beetle</name>
    <dbReference type="NCBI Taxonomy" id="7070"/>
    <lineage>
        <taxon>Eukaryota</taxon>
        <taxon>Metazoa</taxon>
        <taxon>Ecdysozoa</taxon>
        <taxon>Arthropoda</taxon>
        <taxon>Hexapoda</taxon>
        <taxon>Insecta</taxon>
        <taxon>Pterygota</taxon>
        <taxon>Neoptera</taxon>
        <taxon>Endopterygota</taxon>
        <taxon>Coleoptera</taxon>
        <taxon>Polyphaga</taxon>
        <taxon>Cucujiformia</taxon>
        <taxon>Tenebrionidae</taxon>
        <taxon>Tenebrionidae incertae sedis</taxon>
        <taxon>Tribolium</taxon>
    </lineage>
</organism>
<reference evidence="13 14" key="2">
    <citation type="journal article" date="2010" name="Nucleic Acids Res.">
        <title>BeetleBase in 2010: revisions to provide comprehensive genomic information for Tribolium castaneum.</title>
        <authorList>
            <person name="Kim H.S."/>
            <person name="Murphy T."/>
            <person name="Xia J."/>
            <person name="Caragea D."/>
            <person name="Park Y."/>
            <person name="Beeman R.W."/>
            <person name="Lorenzen M.D."/>
            <person name="Butcher S."/>
            <person name="Manak J.R."/>
            <person name="Brown S.J."/>
        </authorList>
    </citation>
    <scope>GENOME REANNOTATION</scope>
    <source>
        <strain evidence="13 14">Georgia GA2</strain>
    </source>
</reference>
<evidence type="ECO:0000313" key="13">
    <source>
        <dbReference type="EMBL" id="KYB27109.1"/>
    </source>
</evidence>
<evidence type="ECO:0000256" key="3">
    <source>
        <dbReference type="ARBA" id="ARBA00022516"/>
    </source>
</evidence>
<evidence type="ECO:0000259" key="12">
    <source>
        <dbReference type="Pfam" id="PF07993"/>
    </source>
</evidence>
<evidence type="ECO:0000256" key="5">
    <source>
        <dbReference type="ARBA" id="ARBA00022857"/>
    </source>
</evidence>
<evidence type="ECO:0000256" key="9">
    <source>
        <dbReference type="ARBA" id="ARBA00052530"/>
    </source>
</evidence>
<dbReference type="eggNOG" id="KOG1221">
    <property type="taxonomic scope" value="Eukaryota"/>
</dbReference>
<evidence type="ECO:0000259" key="11">
    <source>
        <dbReference type="Pfam" id="PF03015"/>
    </source>
</evidence>
<name>A0A139WGU3_TRICA</name>
<keyword evidence="7 10" id="KW-0443">Lipid metabolism</keyword>
<dbReference type="Pfam" id="PF07993">
    <property type="entry name" value="NAD_binding_4"/>
    <property type="match status" value="1"/>
</dbReference>
<sequence>MATEIDQNRDRIAETLVGRTLLITGGTGFVGKVLIEKILRCLDVKKIYVLVRPKKGKSPTERRAALFADPLFELAKKTRGDDIVKRVEFVSGDIAAPGLALSTSDRQKLAAECEFIFHCAATIRFDMDLKPAVLLNVRGTKLMLELAKECKKLLNFVHLSTAYCHLNERVLYEKAYPPPADPHSIIKSCELMSNEAVNSIAPKLLEEWPNSYAFTKALGEALVHDQVGKIPLIILRPSIIMPILKEPIPGWTDNINGPMGLLIAAGKGVLRTMYGRSEAYADYVPVDIVVNVMIGSACDRLVLKSSERIFYNITSSAEYKLTFQEMLDIGRDTVYNRIPLNGVFWYPGGSMKRSRLAHNLAFFFYQWVPAVIVDILLVCLGYKPVLKRVQRRILKGYDVFEYYANRQWDFDNEGSFKARKLMTEKERQLYKVDGDGISYEDYFYNCVKSARLYILNETDDTIPAAKRHMKVMYCVDRICKSLIIFGLMYLVWRFFLIPIFGF</sequence>
<dbReference type="AlphaFoldDB" id="A0A139WGU3"/>
<evidence type="ECO:0000256" key="4">
    <source>
        <dbReference type="ARBA" id="ARBA00022692"/>
    </source>
</evidence>
<dbReference type="PANTHER" id="PTHR11011">
    <property type="entry name" value="MALE STERILITY PROTEIN 2-RELATED"/>
    <property type="match status" value="1"/>
</dbReference>
<comment type="similarity">
    <text evidence="2 10">Belongs to the fatty acyl-CoA reductase family.</text>
</comment>
<evidence type="ECO:0000256" key="7">
    <source>
        <dbReference type="ARBA" id="ARBA00023098"/>
    </source>
</evidence>
<keyword evidence="3 10" id="KW-0444">Lipid biosynthesis</keyword>
<comment type="catalytic activity">
    <reaction evidence="9 10">
        <text>a long-chain fatty acyl-CoA + 2 NADPH + 2 H(+) = a long-chain primary fatty alcohol + 2 NADP(+) + CoA</text>
        <dbReference type="Rhea" id="RHEA:52716"/>
        <dbReference type="ChEBI" id="CHEBI:15378"/>
        <dbReference type="ChEBI" id="CHEBI:57287"/>
        <dbReference type="ChEBI" id="CHEBI:57783"/>
        <dbReference type="ChEBI" id="CHEBI:58349"/>
        <dbReference type="ChEBI" id="CHEBI:77396"/>
        <dbReference type="ChEBI" id="CHEBI:83139"/>
        <dbReference type="EC" id="1.2.1.84"/>
    </reaction>
</comment>
<keyword evidence="4 10" id="KW-0812">Transmembrane</keyword>
<gene>
    <name evidence="13" type="primary">AUGUSTUS-3.0.2_33309</name>
    <name evidence="13" type="ORF">TcasGA2_TC033309</name>
</gene>
<keyword evidence="14" id="KW-1185">Reference proteome</keyword>
<comment type="function">
    <text evidence="10">Catalyzes the reduction of fatty acyl-CoA to fatty alcohols.</text>
</comment>
<feature type="domain" description="Fatty acyl-CoA reductase C-terminal" evidence="11">
    <location>
        <begin position="365"/>
        <end position="457"/>
    </location>
</feature>
<keyword evidence="5 10" id="KW-0521">NADP</keyword>
<reference evidence="13 14" key="1">
    <citation type="journal article" date="2008" name="Nature">
        <title>The genome of the model beetle and pest Tribolium castaneum.</title>
        <authorList>
            <consortium name="Tribolium Genome Sequencing Consortium"/>
            <person name="Richards S."/>
            <person name="Gibbs R.A."/>
            <person name="Weinstock G.M."/>
            <person name="Brown S.J."/>
            <person name="Denell R."/>
            <person name="Beeman R.W."/>
            <person name="Gibbs R."/>
            <person name="Beeman R.W."/>
            <person name="Brown S.J."/>
            <person name="Bucher G."/>
            <person name="Friedrich M."/>
            <person name="Grimmelikhuijzen C.J."/>
            <person name="Klingler M."/>
            <person name="Lorenzen M."/>
            <person name="Richards S."/>
            <person name="Roth S."/>
            <person name="Schroder R."/>
            <person name="Tautz D."/>
            <person name="Zdobnov E.M."/>
            <person name="Muzny D."/>
            <person name="Gibbs R.A."/>
            <person name="Weinstock G.M."/>
            <person name="Attaway T."/>
            <person name="Bell S."/>
            <person name="Buhay C.J."/>
            <person name="Chandrabose M.N."/>
            <person name="Chavez D."/>
            <person name="Clerk-Blankenburg K.P."/>
            <person name="Cree A."/>
            <person name="Dao M."/>
            <person name="Davis C."/>
            <person name="Chacko J."/>
            <person name="Dinh H."/>
            <person name="Dugan-Rocha S."/>
            <person name="Fowler G."/>
            <person name="Garner T.T."/>
            <person name="Garnes J."/>
            <person name="Gnirke A."/>
            <person name="Hawes A."/>
            <person name="Hernandez J."/>
            <person name="Hines S."/>
            <person name="Holder M."/>
            <person name="Hume J."/>
            <person name="Jhangiani S.N."/>
            <person name="Joshi V."/>
            <person name="Khan Z.M."/>
            <person name="Jackson L."/>
            <person name="Kovar C."/>
            <person name="Kowis A."/>
            <person name="Lee S."/>
            <person name="Lewis L.R."/>
            <person name="Margolis J."/>
            <person name="Morgan M."/>
            <person name="Nazareth L.V."/>
            <person name="Nguyen N."/>
            <person name="Okwuonu G."/>
            <person name="Parker D."/>
            <person name="Richards S."/>
            <person name="Ruiz S.J."/>
            <person name="Santibanez J."/>
            <person name="Savard J."/>
            <person name="Scherer S.E."/>
            <person name="Schneider B."/>
            <person name="Sodergren E."/>
            <person name="Tautz D."/>
            <person name="Vattahil S."/>
            <person name="Villasana D."/>
            <person name="White C.S."/>
            <person name="Wright R."/>
            <person name="Park Y."/>
            <person name="Beeman R.W."/>
            <person name="Lord J."/>
            <person name="Oppert B."/>
            <person name="Lorenzen M."/>
            <person name="Brown S."/>
            <person name="Wang L."/>
            <person name="Savard J."/>
            <person name="Tautz D."/>
            <person name="Richards S."/>
            <person name="Weinstock G."/>
            <person name="Gibbs R.A."/>
            <person name="Liu Y."/>
            <person name="Worley K."/>
            <person name="Weinstock G."/>
            <person name="Elsik C.G."/>
            <person name="Reese J.T."/>
            <person name="Elhaik E."/>
            <person name="Landan G."/>
            <person name="Graur D."/>
            <person name="Arensburger P."/>
            <person name="Atkinson P."/>
            <person name="Beeman R.W."/>
            <person name="Beidler J."/>
            <person name="Brown S.J."/>
            <person name="Demuth J.P."/>
            <person name="Drury D.W."/>
            <person name="Du Y.Z."/>
            <person name="Fujiwara H."/>
            <person name="Lorenzen M."/>
            <person name="Maselli V."/>
            <person name="Osanai M."/>
            <person name="Park Y."/>
            <person name="Robertson H.M."/>
            <person name="Tu Z."/>
            <person name="Wang J.J."/>
            <person name="Wang S."/>
            <person name="Richards S."/>
            <person name="Song H."/>
            <person name="Zhang L."/>
            <person name="Sodergren E."/>
            <person name="Werner D."/>
            <person name="Stanke M."/>
            <person name="Morgenstern B."/>
            <person name="Solovyev V."/>
            <person name="Kosarev P."/>
            <person name="Brown G."/>
            <person name="Chen H.C."/>
            <person name="Ermolaeva O."/>
            <person name="Hlavina W."/>
            <person name="Kapustin Y."/>
            <person name="Kiryutin B."/>
            <person name="Kitts P."/>
            <person name="Maglott D."/>
            <person name="Pruitt K."/>
            <person name="Sapojnikov V."/>
            <person name="Souvorov A."/>
            <person name="Mackey A.J."/>
            <person name="Waterhouse R.M."/>
            <person name="Wyder S."/>
            <person name="Zdobnov E.M."/>
            <person name="Zdobnov E.M."/>
            <person name="Wyder S."/>
            <person name="Kriventseva E.V."/>
            <person name="Kadowaki T."/>
            <person name="Bork P."/>
            <person name="Aranda M."/>
            <person name="Bao R."/>
            <person name="Beermann A."/>
            <person name="Berns N."/>
            <person name="Bolognesi R."/>
            <person name="Bonneton F."/>
            <person name="Bopp D."/>
            <person name="Brown S.J."/>
            <person name="Bucher G."/>
            <person name="Butts T."/>
            <person name="Chaumot A."/>
            <person name="Denell R.E."/>
            <person name="Ferrier D.E."/>
            <person name="Friedrich M."/>
            <person name="Gordon C.M."/>
            <person name="Jindra M."/>
            <person name="Klingler M."/>
            <person name="Lan Q."/>
            <person name="Lattorff H.M."/>
            <person name="Laudet V."/>
            <person name="von Levetsow C."/>
            <person name="Liu Z."/>
            <person name="Lutz R."/>
            <person name="Lynch J.A."/>
            <person name="da Fonseca R.N."/>
            <person name="Posnien N."/>
            <person name="Reuter R."/>
            <person name="Roth S."/>
            <person name="Savard J."/>
            <person name="Schinko J.B."/>
            <person name="Schmitt C."/>
            <person name="Schoppmeier M."/>
            <person name="Schroder R."/>
            <person name="Shippy T.D."/>
            <person name="Simonnet F."/>
            <person name="Marques-Souza H."/>
            <person name="Tautz D."/>
            <person name="Tomoyasu Y."/>
            <person name="Trauner J."/>
            <person name="Van der Zee M."/>
            <person name="Vervoort M."/>
            <person name="Wittkopp N."/>
            <person name="Wimmer E.A."/>
            <person name="Yang X."/>
            <person name="Jones A.K."/>
            <person name="Sattelle D.B."/>
            <person name="Ebert P.R."/>
            <person name="Nelson D."/>
            <person name="Scott J.G."/>
            <person name="Beeman R.W."/>
            <person name="Muthukrishnan S."/>
            <person name="Kramer K.J."/>
            <person name="Arakane Y."/>
            <person name="Beeman R.W."/>
            <person name="Zhu Q."/>
            <person name="Hogenkamp D."/>
            <person name="Dixit R."/>
            <person name="Oppert B."/>
            <person name="Jiang H."/>
            <person name="Zou Z."/>
            <person name="Marshall J."/>
            <person name="Elpidina E."/>
            <person name="Vinokurov K."/>
            <person name="Oppert C."/>
            <person name="Zou Z."/>
            <person name="Evans J."/>
            <person name="Lu Z."/>
            <person name="Zhao P."/>
            <person name="Sumathipala N."/>
            <person name="Altincicek B."/>
            <person name="Vilcinskas A."/>
            <person name="Williams M."/>
            <person name="Hultmark D."/>
            <person name="Hetru C."/>
            <person name="Jiang H."/>
            <person name="Grimmelikhuijzen C.J."/>
            <person name="Hauser F."/>
            <person name="Cazzamali G."/>
            <person name="Williamson M."/>
            <person name="Park Y."/>
            <person name="Li B."/>
            <person name="Tanaka Y."/>
            <person name="Predel R."/>
            <person name="Neupert S."/>
            <person name="Schachtner J."/>
            <person name="Verleyen P."/>
            <person name="Raible F."/>
            <person name="Bork P."/>
            <person name="Friedrich M."/>
            <person name="Walden K.K."/>
            <person name="Robertson H.M."/>
            <person name="Angeli S."/>
            <person name="Foret S."/>
            <person name="Bucher G."/>
            <person name="Schuetz S."/>
            <person name="Maleszka R."/>
            <person name="Wimmer E.A."/>
            <person name="Beeman R.W."/>
            <person name="Lorenzen M."/>
            <person name="Tomoyasu Y."/>
            <person name="Miller S.C."/>
            <person name="Grossmann D."/>
            <person name="Bucher G."/>
        </authorList>
    </citation>
    <scope>NUCLEOTIDE SEQUENCE [LARGE SCALE GENOMIC DNA]</scope>
    <source>
        <strain evidence="13 14">Georgia GA2</strain>
    </source>
</reference>
<dbReference type="InterPro" id="IPR036291">
    <property type="entry name" value="NAD(P)-bd_dom_sf"/>
</dbReference>
<feature type="transmembrane region" description="Helical" evidence="10">
    <location>
        <begin position="360"/>
        <end position="382"/>
    </location>
</feature>
<keyword evidence="6 10" id="KW-1133">Transmembrane helix</keyword>
<dbReference type="CDD" id="cd09071">
    <property type="entry name" value="FAR_C"/>
    <property type="match status" value="1"/>
</dbReference>
<dbReference type="Gene3D" id="3.40.50.720">
    <property type="entry name" value="NAD(P)-binding Rossmann-like Domain"/>
    <property type="match status" value="1"/>
</dbReference>
<dbReference type="Pfam" id="PF03015">
    <property type="entry name" value="Sterile"/>
    <property type="match status" value="1"/>
</dbReference>
<feature type="transmembrane region" description="Helical" evidence="10">
    <location>
        <begin position="482"/>
        <end position="501"/>
    </location>
</feature>
<comment type="subcellular location">
    <subcellularLocation>
        <location evidence="1">Membrane</location>
        <topology evidence="1">Multi-pass membrane protein</topology>
    </subcellularLocation>
</comment>
<dbReference type="GO" id="GO:0102965">
    <property type="term" value="F:alcohol-forming long-chain fatty acyl-CoA reductase activity"/>
    <property type="evidence" value="ECO:0007669"/>
    <property type="project" value="UniProtKB-EC"/>
</dbReference>
<evidence type="ECO:0000256" key="2">
    <source>
        <dbReference type="ARBA" id="ARBA00005928"/>
    </source>
</evidence>